<keyword evidence="3" id="KW-1185">Reference proteome</keyword>
<name>A0A5J5ETT0_9PEZI</name>
<evidence type="ECO:0000313" key="2">
    <source>
        <dbReference type="EMBL" id="KAA8903086.1"/>
    </source>
</evidence>
<feature type="region of interest" description="Disordered" evidence="1">
    <location>
        <begin position="127"/>
        <end position="151"/>
    </location>
</feature>
<dbReference type="Proteomes" id="UP000326924">
    <property type="component" value="Unassembled WGS sequence"/>
</dbReference>
<evidence type="ECO:0000313" key="3">
    <source>
        <dbReference type="Proteomes" id="UP000326924"/>
    </source>
</evidence>
<reference evidence="2 3" key="1">
    <citation type="submission" date="2019-09" db="EMBL/GenBank/DDBJ databases">
        <title>Draft genome of the ectomycorrhizal ascomycete Sphaerosporella brunnea.</title>
        <authorList>
            <consortium name="DOE Joint Genome Institute"/>
            <person name="Benucci G.M."/>
            <person name="Marozzi G."/>
            <person name="Antonielli L."/>
            <person name="Sanchez S."/>
            <person name="Marco P."/>
            <person name="Wang X."/>
            <person name="Falini L.B."/>
            <person name="Barry K."/>
            <person name="Haridas S."/>
            <person name="Lipzen A."/>
            <person name="Labutti K."/>
            <person name="Grigoriev I.V."/>
            <person name="Murat C."/>
            <person name="Martin F."/>
            <person name="Albertini E."/>
            <person name="Donnini D."/>
            <person name="Bonito G."/>
        </authorList>
    </citation>
    <scope>NUCLEOTIDE SEQUENCE [LARGE SCALE GENOMIC DNA]</scope>
    <source>
        <strain evidence="2 3">Sb_GMNB300</strain>
    </source>
</reference>
<proteinExistence type="predicted"/>
<comment type="caution">
    <text evidence="2">The sequence shown here is derived from an EMBL/GenBank/DDBJ whole genome shotgun (WGS) entry which is preliminary data.</text>
</comment>
<organism evidence="2 3">
    <name type="scientific">Sphaerosporella brunnea</name>
    <dbReference type="NCBI Taxonomy" id="1250544"/>
    <lineage>
        <taxon>Eukaryota</taxon>
        <taxon>Fungi</taxon>
        <taxon>Dikarya</taxon>
        <taxon>Ascomycota</taxon>
        <taxon>Pezizomycotina</taxon>
        <taxon>Pezizomycetes</taxon>
        <taxon>Pezizales</taxon>
        <taxon>Pyronemataceae</taxon>
        <taxon>Sphaerosporella</taxon>
    </lineage>
</organism>
<dbReference type="EMBL" id="VXIS01000122">
    <property type="protein sequence ID" value="KAA8903086.1"/>
    <property type="molecule type" value="Genomic_DNA"/>
</dbReference>
<dbReference type="SUPFAM" id="SSF54768">
    <property type="entry name" value="dsRNA-binding domain-like"/>
    <property type="match status" value="1"/>
</dbReference>
<evidence type="ECO:0008006" key="4">
    <source>
        <dbReference type="Google" id="ProtNLM"/>
    </source>
</evidence>
<dbReference type="PANTHER" id="PTHR42030">
    <property type="entry name" value="DRBM DOMAIN-CONTAINING PROTEIN"/>
    <property type="match status" value="1"/>
</dbReference>
<feature type="compositionally biased region" description="Low complexity" evidence="1">
    <location>
        <begin position="1"/>
        <end position="14"/>
    </location>
</feature>
<accession>A0A5J5ETT0</accession>
<feature type="region of interest" description="Disordered" evidence="1">
    <location>
        <begin position="1"/>
        <end position="25"/>
    </location>
</feature>
<evidence type="ECO:0000256" key="1">
    <source>
        <dbReference type="SAM" id="MobiDB-lite"/>
    </source>
</evidence>
<dbReference type="InParanoid" id="A0A5J5ETT0"/>
<sequence length="151" mass="16475">MSSSPSAPSSSAPGSPTPQKETPSWQERLAAACECNNLPTPKFNLMSDRRGGRTAWKGVVYVAGYKALIGRFYFDGHYNAQEDAAELMLKDLDINFKLRQNESLFKPNSNPTTVSSDLLGRIEDAGAHHAHSQSLPHGPPMHTPSFVSNHP</sequence>
<dbReference type="OrthoDB" id="5418749at2759"/>
<dbReference type="AlphaFoldDB" id="A0A5J5ETT0"/>
<gene>
    <name evidence="2" type="ORF">FN846DRAFT_908233</name>
</gene>
<dbReference type="PANTHER" id="PTHR42030:SF1">
    <property type="entry name" value="DRBM DOMAIN-CONTAINING PROTEIN"/>
    <property type="match status" value="1"/>
</dbReference>
<protein>
    <recommendedName>
        <fullName evidence="4">DRBM domain-containing protein</fullName>
    </recommendedName>
</protein>